<reference evidence="1 2" key="1">
    <citation type="journal article" date="2015" name="Genome Announc.">
        <title>Expanding the biotechnology potential of lactobacilli through comparative genomics of 213 strains and associated genera.</title>
        <authorList>
            <person name="Sun Z."/>
            <person name="Harris H.M."/>
            <person name="McCann A."/>
            <person name="Guo C."/>
            <person name="Argimon S."/>
            <person name="Zhang W."/>
            <person name="Yang X."/>
            <person name="Jeffery I.B."/>
            <person name="Cooney J.C."/>
            <person name="Kagawa T.F."/>
            <person name="Liu W."/>
            <person name="Song Y."/>
            <person name="Salvetti E."/>
            <person name="Wrobel A."/>
            <person name="Rasinkangas P."/>
            <person name="Parkhill J."/>
            <person name="Rea M.C."/>
            <person name="O'Sullivan O."/>
            <person name="Ritari J."/>
            <person name="Douillard F.P."/>
            <person name="Paul Ross R."/>
            <person name="Yang R."/>
            <person name="Briner A.E."/>
            <person name="Felis G.E."/>
            <person name="de Vos W.M."/>
            <person name="Barrangou R."/>
            <person name="Klaenhammer T.R."/>
            <person name="Caufield P.W."/>
            <person name="Cui Y."/>
            <person name="Zhang H."/>
            <person name="O'Toole P.W."/>
        </authorList>
    </citation>
    <scope>NUCLEOTIDE SEQUENCE [LARGE SCALE GENOMIC DNA]</scope>
    <source>
        <strain evidence="1 2">DSM 23365</strain>
    </source>
</reference>
<name>A0A0R2F2W2_9LACO</name>
<dbReference type="EMBL" id="AYZM01000131">
    <property type="protein sequence ID" value="KRN20629.1"/>
    <property type="molecule type" value="Genomic_DNA"/>
</dbReference>
<sequence length="65" mass="7406">MIKTIKLQSIKKAALISAYTTMIKKLQQRINSTPVSDIQQLEHDFSQMYHTQARLAELTQGGDDQ</sequence>
<keyword evidence="2" id="KW-1185">Reference proteome</keyword>
<organism evidence="1 2">
    <name type="scientific">Secundilactobacillus similis DSM 23365 = JCM 2765</name>
    <dbReference type="NCBI Taxonomy" id="1423804"/>
    <lineage>
        <taxon>Bacteria</taxon>
        <taxon>Bacillati</taxon>
        <taxon>Bacillota</taxon>
        <taxon>Bacilli</taxon>
        <taxon>Lactobacillales</taxon>
        <taxon>Lactobacillaceae</taxon>
        <taxon>Secundilactobacillus</taxon>
    </lineage>
</organism>
<accession>A0A0R2F2W2</accession>
<evidence type="ECO:0000313" key="2">
    <source>
        <dbReference type="Proteomes" id="UP000051442"/>
    </source>
</evidence>
<protein>
    <submittedName>
        <fullName evidence="1">Uncharacterized protein</fullName>
    </submittedName>
</protein>
<dbReference type="RefSeq" id="WP_054734433.1">
    <property type="nucleotide sequence ID" value="NZ_AYZM01000131.1"/>
</dbReference>
<gene>
    <name evidence="1" type="ORF">FD14_GL001416</name>
</gene>
<dbReference type="AlphaFoldDB" id="A0A0R2F2W2"/>
<comment type="caution">
    <text evidence="1">The sequence shown here is derived from an EMBL/GenBank/DDBJ whole genome shotgun (WGS) entry which is preliminary data.</text>
</comment>
<evidence type="ECO:0000313" key="1">
    <source>
        <dbReference type="EMBL" id="KRN20629.1"/>
    </source>
</evidence>
<proteinExistence type="predicted"/>
<dbReference type="PATRIC" id="fig|1423804.4.peg.1532"/>
<dbReference type="Proteomes" id="UP000051442">
    <property type="component" value="Unassembled WGS sequence"/>
</dbReference>
<dbReference type="STRING" id="1423804.FD14_GL001416"/>